<reference evidence="1" key="1">
    <citation type="submission" date="2022-08" db="UniProtKB">
        <authorList>
            <consortium name="EnsemblMetazoa"/>
        </authorList>
    </citation>
    <scope>IDENTIFICATION</scope>
    <source>
        <strain evidence="1">EBRO</strain>
    </source>
</reference>
<name>A0A182JMT8_ANOAO</name>
<dbReference type="VEuPathDB" id="VectorBase:AATE021007"/>
<protein>
    <submittedName>
        <fullName evidence="1">Uncharacterized protein</fullName>
    </submittedName>
</protein>
<organism evidence="1">
    <name type="scientific">Anopheles atroparvus</name>
    <name type="common">European mosquito</name>
    <dbReference type="NCBI Taxonomy" id="41427"/>
    <lineage>
        <taxon>Eukaryota</taxon>
        <taxon>Metazoa</taxon>
        <taxon>Ecdysozoa</taxon>
        <taxon>Arthropoda</taxon>
        <taxon>Hexapoda</taxon>
        <taxon>Insecta</taxon>
        <taxon>Pterygota</taxon>
        <taxon>Neoptera</taxon>
        <taxon>Endopterygota</taxon>
        <taxon>Diptera</taxon>
        <taxon>Nematocera</taxon>
        <taxon>Culicoidea</taxon>
        <taxon>Culicidae</taxon>
        <taxon>Anophelinae</taxon>
        <taxon>Anopheles</taxon>
    </lineage>
</organism>
<accession>A0A182JMT8</accession>
<evidence type="ECO:0000313" key="1">
    <source>
        <dbReference type="EnsemblMetazoa" id="AATE021007-PA.1"/>
    </source>
</evidence>
<dbReference type="EnsemblMetazoa" id="AATE021007-RA">
    <property type="protein sequence ID" value="AATE021007-PA.1"/>
    <property type="gene ID" value="AATE021007"/>
</dbReference>
<dbReference type="AlphaFoldDB" id="A0A182JMT8"/>
<sequence>MGCTYTQATHNGGTTGVSEAGIGKEQIGMELEVVVSVAGITRAAPVVPAATALVVVVVEAGVVVGGGARVPAARMAGDAAVGATVLVIAAAAASRLPLLLLLAATATPAATDQRGGLAKLGKQLIVRSERRYVQVEQLLLVLELALEICDMIQAIWRQNGPHLYGRSRPGPLWSRAAAHWTTADCHRNRWSRSSADWNEMTVLPTVLSMVSLRFPKLPVVERVVYPCYGGGYGLRGRCIHFLPRRNGPRLSREARSPVSTVQP</sequence>
<proteinExistence type="predicted"/>